<dbReference type="SUPFAM" id="SSF55874">
    <property type="entry name" value="ATPase domain of HSP90 chaperone/DNA topoisomerase II/histidine kinase"/>
    <property type="match status" value="1"/>
</dbReference>
<keyword evidence="2" id="KW-1185">Reference proteome</keyword>
<dbReference type="Proteomes" id="UP001056937">
    <property type="component" value="Chromosome 1"/>
</dbReference>
<gene>
    <name evidence="1" type="ORF">LHA26_05550</name>
</gene>
<accession>A0ABY4XB63</accession>
<name>A0ABY4XB63_9SPHN</name>
<dbReference type="RefSeq" id="WP_252167739.1">
    <property type="nucleotide sequence ID" value="NZ_CP084930.1"/>
</dbReference>
<dbReference type="Gene3D" id="3.30.565.10">
    <property type="entry name" value="Histidine kinase-like ATPase, C-terminal domain"/>
    <property type="match status" value="1"/>
</dbReference>
<reference evidence="1" key="1">
    <citation type="journal article" date="2022" name="Toxins">
        <title>Genomic Analysis of Sphingopyxis sp. USTB-05 for Biodegrading Cyanobacterial Hepatotoxins.</title>
        <authorList>
            <person name="Liu C."/>
            <person name="Xu Q."/>
            <person name="Zhao Z."/>
            <person name="Zhang H."/>
            <person name="Liu X."/>
            <person name="Yin C."/>
            <person name="Liu Y."/>
            <person name="Yan H."/>
        </authorList>
    </citation>
    <scope>NUCLEOTIDE SEQUENCE</scope>
    <source>
        <strain evidence="1">NBD5</strain>
    </source>
</reference>
<evidence type="ECO:0000313" key="2">
    <source>
        <dbReference type="Proteomes" id="UP001056937"/>
    </source>
</evidence>
<dbReference type="InterPro" id="IPR036890">
    <property type="entry name" value="HATPase_C_sf"/>
</dbReference>
<proteinExistence type="predicted"/>
<dbReference type="EMBL" id="CP084930">
    <property type="protein sequence ID" value="USI73931.1"/>
    <property type="molecule type" value="Genomic_DNA"/>
</dbReference>
<sequence length="210" mass="21829">MLDQTANSCGCPEAIYARELSHRANNALQGALAAMHLGRRGGAGLDYAVQRLEGVIALNRALGPDRAGVVETEKVIRQVCAAVVKAAGSEDVDVIVSADTIWAESHRVRPLLMVIAELVGNAISHAFPEGAGTVLVSLRDSGRSARLVVEDDGICGGWDRPGGQGRGIVDAFAAHLGGRVRRGITSGGSSRIVVILPTIALVAYCSEGRA</sequence>
<organism evidence="1 2">
    <name type="scientific">Sphingomonas morindae</name>
    <dbReference type="NCBI Taxonomy" id="1541170"/>
    <lineage>
        <taxon>Bacteria</taxon>
        <taxon>Pseudomonadati</taxon>
        <taxon>Pseudomonadota</taxon>
        <taxon>Alphaproteobacteria</taxon>
        <taxon>Sphingomonadales</taxon>
        <taxon>Sphingomonadaceae</taxon>
        <taxon>Sphingomonas</taxon>
    </lineage>
</organism>
<protein>
    <recommendedName>
        <fullName evidence="3">Signal transduction histidine kinase</fullName>
    </recommendedName>
</protein>
<evidence type="ECO:0008006" key="3">
    <source>
        <dbReference type="Google" id="ProtNLM"/>
    </source>
</evidence>
<evidence type="ECO:0000313" key="1">
    <source>
        <dbReference type="EMBL" id="USI73931.1"/>
    </source>
</evidence>